<gene>
    <name evidence="5" type="ORF">TWF696_003233</name>
</gene>
<accession>A0AAV9U0Z7</accession>
<feature type="compositionally biased region" description="Basic and acidic residues" evidence="4">
    <location>
        <begin position="163"/>
        <end position="172"/>
    </location>
</feature>
<dbReference type="PANTHER" id="PTHR24193">
    <property type="entry name" value="ANKYRIN REPEAT PROTEIN"/>
    <property type="match status" value="1"/>
</dbReference>
<dbReference type="PROSITE" id="PS50297">
    <property type="entry name" value="ANK_REP_REGION"/>
    <property type="match status" value="2"/>
</dbReference>
<evidence type="ECO:0000256" key="2">
    <source>
        <dbReference type="ARBA" id="ARBA00023043"/>
    </source>
</evidence>
<dbReference type="EMBL" id="JAVHNQ010000016">
    <property type="protein sequence ID" value="KAK6331166.1"/>
    <property type="molecule type" value="Genomic_DNA"/>
</dbReference>
<organism evidence="5 6">
    <name type="scientific">Orbilia brochopaga</name>
    <dbReference type="NCBI Taxonomy" id="3140254"/>
    <lineage>
        <taxon>Eukaryota</taxon>
        <taxon>Fungi</taxon>
        <taxon>Dikarya</taxon>
        <taxon>Ascomycota</taxon>
        <taxon>Pezizomycotina</taxon>
        <taxon>Orbiliomycetes</taxon>
        <taxon>Orbiliales</taxon>
        <taxon>Orbiliaceae</taxon>
        <taxon>Orbilia</taxon>
    </lineage>
</organism>
<sequence length="189" mass="20375">MSKATKAPEEPQDDQGASPAEQLLDACRRNNLELLHEILDSPVCSPEFLNETRNPLGETALHIAAKYGNWDILDTLLDQEGLEVDPESVMERDTPLHVAARYTSEDGAVGGHLVDLLVDAGADPRIKNRGQQKPVDLVDPKSPEVREALRKAEVAMVVQAEIAREAAAHHGNDDDDGDEAGSGPASDSE</sequence>
<dbReference type="Gene3D" id="1.25.40.20">
    <property type="entry name" value="Ankyrin repeat-containing domain"/>
    <property type="match status" value="1"/>
</dbReference>
<feature type="region of interest" description="Disordered" evidence="4">
    <location>
        <begin position="1"/>
        <end position="21"/>
    </location>
</feature>
<evidence type="ECO:0000313" key="6">
    <source>
        <dbReference type="Proteomes" id="UP001375240"/>
    </source>
</evidence>
<feature type="repeat" description="ANK" evidence="3">
    <location>
        <begin position="56"/>
        <end position="78"/>
    </location>
</feature>
<keyword evidence="6" id="KW-1185">Reference proteome</keyword>
<dbReference type="PRINTS" id="PR01415">
    <property type="entry name" value="ANKYRIN"/>
</dbReference>
<dbReference type="AlphaFoldDB" id="A0AAV9U0Z7"/>
<evidence type="ECO:0000256" key="4">
    <source>
        <dbReference type="SAM" id="MobiDB-lite"/>
    </source>
</evidence>
<dbReference type="GO" id="GO:0045944">
    <property type="term" value="P:positive regulation of transcription by RNA polymerase II"/>
    <property type="evidence" value="ECO:0007669"/>
    <property type="project" value="TreeGrafter"/>
</dbReference>
<feature type="region of interest" description="Disordered" evidence="4">
    <location>
        <begin position="163"/>
        <end position="189"/>
    </location>
</feature>
<evidence type="ECO:0000313" key="5">
    <source>
        <dbReference type="EMBL" id="KAK6331166.1"/>
    </source>
</evidence>
<dbReference type="Pfam" id="PF12796">
    <property type="entry name" value="Ank_2"/>
    <property type="match status" value="1"/>
</dbReference>
<keyword evidence="2 3" id="KW-0040">ANK repeat</keyword>
<dbReference type="Proteomes" id="UP001375240">
    <property type="component" value="Unassembled WGS sequence"/>
</dbReference>
<dbReference type="GO" id="GO:0005634">
    <property type="term" value="C:nucleus"/>
    <property type="evidence" value="ECO:0007669"/>
    <property type="project" value="TreeGrafter"/>
</dbReference>
<comment type="caution">
    <text evidence="5">The sequence shown here is derived from an EMBL/GenBank/DDBJ whole genome shotgun (WGS) entry which is preliminary data.</text>
</comment>
<dbReference type="PANTHER" id="PTHR24193:SF121">
    <property type="entry name" value="ADA2A-CONTAINING COMPLEX COMPONENT 3, ISOFORM D"/>
    <property type="match status" value="1"/>
</dbReference>
<dbReference type="SUPFAM" id="SSF48403">
    <property type="entry name" value="Ankyrin repeat"/>
    <property type="match status" value="1"/>
</dbReference>
<dbReference type="InterPro" id="IPR050663">
    <property type="entry name" value="Ankyrin-SOCS_Box"/>
</dbReference>
<protein>
    <recommendedName>
        <fullName evidence="7">Ankyrin</fullName>
    </recommendedName>
</protein>
<dbReference type="SMART" id="SM00248">
    <property type="entry name" value="ANK"/>
    <property type="match status" value="2"/>
</dbReference>
<evidence type="ECO:0000256" key="1">
    <source>
        <dbReference type="ARBA" id="ARBA00022737"/>
    </source>
</evidence>
<name>A0AAV9U0Z7_9PEZI</name>
<dbReference type="InterPro" id="IPR036770">
    <property type="entry name" value="Ankyrin_rpt-contain_sf"/>
</dbReference>
<dbReference type="GO" id="GO:0000976">
    <property type="term" value="F:transcription cis-regulatory region binding"/>
    <property type="evidence" value="ECO:0007669"/>
    <property type="project" value="TreeGrafter"/>
</dbReference>
<proteinExistence type="predicted"/>
<dbReference type="PROSITE" id="PS50088">
    <property type="entry name" value="ANK_REPEAT"/>
    <property type="match status" value="2"/>
</dbReference>
<evidence type="ECO:0008006" key="7">
    <source>
        <dbReference type="Google" id="ProtNLM"/>
    </source>
</evidence>
<evidence type="ECO:0000256" key="3">
    <source>
        <dbReference type="PROSITE-ProRule" id="PRU00023"/>
    </source>
</evidence>
<keyword evidence="1" id="KW-0677">Repeat</keyword>
<reference evidence="5 6" key="1">
    <citation type="submission" date="2019-10" db="EMBL/GenBank/DDBJ databases">
        <authorList>
            <person name="Palmer J.M."/>
        </authorList>
    </citation>
    <scope>NUCLEOTIDE SEQUENCE [LARGE SCALE GENOMIC DNA]</scope>
    <source>
        <strain evidence="5 6">TWF696</strain>
    </source>
</reference>
<dbReference type="InterPro" id="IPR002110">
    <property type="entry name" value="Ankyrin_rpt"/>
</dbReference>
<feature type="repeat" description="ANK" evidence="3">
    <location>
        <begin position="91"/>
        <end position="129"/>
    </location>
</feature>